<organism evidence="8 9">
    <name type="scientific">Pontibacter ramchanderi</name>
    <dbReference type="NCBI Taxonomy" id="1179743"/>
    <lineage>
        <taxon>Bacteria</taxon>
        <taxon>Pseudomonadati</taxon>
        <taxon>Bacteroidota</taxon>
        <taxon>Cytophagia</taxon>
        <taxon>Cytophagales</taxon>
        <taxon>Hymenobacteraceae</taxon>
        <taxon>Pontibacter</taxon>
    </lineage>
</organism>
<dbReference type="AlphaFoldDB" id="A0A2N3V3A7"/>
<dbReference type="InterPro" id="IPR011990">
    <property type="entry name" value="TPR-like_helical_dom_sf"/>
</dbReference>
<dbReference type="RefSeq" id="WP_101443271.1">
    <property type="nucleotide sequence ID" value="NZ_PJMU01000001.1"/>
</dbReference>
<proteinExistence type="inferred from homology"/>
<evidence type="ECO:0000259" key="7">
    <source>
        <dbReference type="Pfam" id="PF14322"/>
    </source>
</evidence>
<dbReference type="Proteomes" id="UP000233782">
    <property type="component" value="Unassembled WGS sequence"/>
</dbReference>
<evidence type="ECO:0000256" key="2">
    <source>
        <dbReference type="ARBA" id="ARBA00006275"/>
    </source>
</evidence>
<comment type="similarity">
    <text evidence="2">Belongs to the SusD family.</text>
</comment>
<evidence type="ECO:0000313" key="8">
    <source>
        <dbReference type="EMBL" id="PKV76107.1"/>
    </source>
</evidence>
<dbReference type="SUPFAM" id="SSF48452">
    <property type="entry name" value="TPR-like"/>
    <property type="match status" value="1"/>
</dbReference>
<keyword evidence="5" id="KW-0998">Cell outer membrane</keyword>
<gene>
    <name evidence="8" type="ORF">BD749_1057</name>
</gene>
<name>A0A2N3V3A7_9BACT</name>
<evidence type="ECO:0000256" key="1">
    <source>
        <dbReference type="ARBA" id="ARBA00004442"/>
    </source>
</evidence>
<reference evidence="8 9" key="1">
    <citation type="submission" date="2017-12" db="EMBL/GenBank/DDBJ databases">
        <title>Genomic Encyclopedia of Type Strains, Phase III (KMG-III): the genomes of soil and plant-associated and newly described type strains.</title>
        <authorList>
            <person name="Whitman W."/>
        </authorList>
    </citation>
    <scope>NUCLEOTIDE SEQUENCE [LARGE SCALE GENOMIC DNA]</scope>
    <source>
        <strain evidence="8 9">LP43</strain>
    </source>
</reference>
<keyword evidence="4" id="KW-0472">Membrane</keyword>
<dbReference type="InterPro" id="IPR012944">
    <property type="entry name" value="SusD_RagB_dom"/>
</dbReference>
<dbReference type="Pfam" id="PF14322">
    <property type="entry name" value="SusD-like_3"/>
    <property type="match status" value="1"/>
</dbReference>
<evidence type="ECO:0000256" key="3">
    <source>
        <dbReference type="ARBA" id="ARBA00022729"/>
    </source>
</evidence>
<comment type="subcellular location">
    <subcellularLocation>
        <location evidence="1">Cell outer membrane</location>
    </subcellularLocation>
</comment>
<feature type="domain" description="SusD-like N-terminal" evidence="7">
    <location>
        <begin position="66"/>
        <end position="223"/>
    </location>
</feature>
<dbReference type="InterPro" id="IPR033985">
    <property type="entry name" value="SusD-like_N"/>
</dbReference>
<dbReference type="OrthoDB" id="9792139at2"/>
<evidence type="ECO:0000313" key="9">
    <source>
        <dbReference type="Proteomes" id="UP000233782"/>
    </source>
</evidence>
<dbReference type="PROSITE" id="PS51257">
    <property type="entry name" value="PROKAR_LIPOPROTEIN"/>
    <property type="match status" value="1"/>
</dbReference>
<keyword evidence="9" id="KW-1185">Reference proteome</keyword>
<accession>A0A2N3V3A7</accession>
<dbReference type="Gene3D" id="1.25.40.390">
    <property type="match status" value="1"/>
</dbReference>
<feature type="domain" description="RagB/SusD" evidence="6">
    <location>
        <begin position="317"/>
        <end position="422"/>
    </location>
</feature>
<dbReference type="Pfam" id="PF07980">
    <property type="entry name" value="SusD_RagB"/>
    <property type="match status" value="1"/>
</dbReference>
<sequence>MKFLLNNYKALALALLVTLSGCDNILEPQPRLDISSELSITDKRGAEAALLGAYSELQSNSYYGFEYPALAYLSADEVNWSGSFNFYQQFDLNAITAENSSIKSVWSQIYRVVNVSNNLIDKVPGIQDRNLTEVQRQKILGEAYFLRALAYFDLGRAWGGVPLVLQPTKDKNSGKGIGRSSLEQTYAQVLADLEQAELLLPTLSVRSRASKEAVWALKARLYLYQQNWDKAEEFATLVLNNGKTRLVQPYSAFYTGKLTEESILELVYDNADRNSHANYWLTSSRGGRYEWKPSASITQDLRNPAIGGSRSALIGSQVNGSTETVFGQKYTKIATGEDGAFILRIAEQYLIRAEARLRQNNLAGGLEDLNLVRKRADLQSLVTADVAAALLAVEQERKVELAFEGHRWFDLIRTGRAQAVLGIADPNKLRFPIPNSEILADPDLGPQDQNPGY</sequence>
<protein>
    <submittedName>
        <fullName evidence="8">RagB/SusD domain-containing protein</fullName>
    </submittedName>
</protein>
<keyword evidence="3" id="KW-0732">Signal</keyword>
<comment type="caution">
    <text evidence="8">The sequence shown here is derived from an EMBL/GenBank/DDBJ whole genome shotgun (WGS) entry which is preliminary data.</text>
</comment>
<evidence type="ECO:0000256" key="5">
    <source>
        <dbReference type="ARBA" id="ARBA00023237"/>
    </source>
</evidence>
<dbReference type="CDD" id="cd08977">
    <property type="entry name" value="SusD"/>
    <property type="match status" value="1"/>
</dbReference>
<evidence type="ECO:0000256" key="4">
    <source>
        <dbReference type="ARBA" id="ARBA00023136"/>
    </source>
</evidence>
<dbReference type="EMBL" id="PJMU01000001">
    <property type="protein sequence ID" value="PKV76107.1"/>
    <property type="molecule type" value="Genomic_DNA"/>
</dbReference>
<dbReference type="GO" id="GO:0009279">
    <property type="term" value="C:cell outer membrane"/>
    <property type="evidence" value="ECO:0007669"/>
    <property type="project" value="UniProtKB-SubCell"/>
</dbReference>
<evidence type="ECO:0000259" key="6">
    <source>
        <dbReference type="Pfam" id="PF07980"/>
    </source>
</evidence>